<protein>
    <submittedName>
        <fullName evidence="1">Uncharacterized protein</fullName>
    </submittedName>
</protein>
<accession>A0A0F6W5B2</accession>
<reference evidence="1 2" key="1">
    <citation type="submission" date="2015-03" db="EMBL/GenBank/DDBJ databases">
        <title>Genome assembly of Sandaracinus amylolyticus DSM 53668.</title>
        <authorList>
            <person name="Sharma G."/>
            <person name="Subramanian S."/>
        </authorList>
    </citation>
    <scope>NUCLEOTIDE SEQUENCE [LARGE SCALE GENOMIC DNA]</scope>
    <source>
        <strain evidence="1 2">DSM 53668</strain>
    </source>
</reference>
<evidence type="ECO:0000313" key="2">
    <source>
        <dbReference type="Proteomes" id="UP000034883"/>
    </source>
</evidence>
<sequence length="170" mass="17335">MAAVCALFGCTGEAVGRVGAAHLAVDAGRVDDDAGPPPVVCTLTQGYWKNHAEDWPVSSLVLGGEVYTQAQLLTLLRTAPRGDASLILAHQLIATLLNGVDASIADEVADAHAWLADNADGDGRLPFGTASGSDAHEDATDIADALADYNEGVTGPGHCGRAPVQVVAPQ</sequence>
<dbReference type="Proteomes" id="UP000034883">
    <property type="component" value="Chromosome"/>
</dbReference>
<dbReference type="STRING" id="927083.DB32_004947"/>
<organism evidence="1 2">
    <name type="scientific">Sandaracinus amylolyticus</name>
    <dbReference type="NCBI Taxonomy" id="927083"/>
    <lineage>
        <taxon>Bacteria</taxon>
        <taxon>Pseudomonadati</taxon>
        <taxon>Myxococcota</taxon>
        <taxon>Polyangia</taxon>
        <taxon>Polyangiales</taxon>
        <taxon>Sandaracinaceae</taxon>
        <taxon>Sandaracinus</taxon>
    </lineage>
</organism>
<proteinExistence type="predicted"/>
<name>A0A0F6W5B2_9BACT</name>
<evidence type="ECO:0000313" key="1">
    <source>
        <dbReference type="EMBL" id="AKF07798.1"/>
    </source>
</evidence>
<keyword evidence="2" id="KW-1185">Reference proteome</keyword>
<dbReference type="EMBL" id="CP011125">
    <property type="protein sequence ID" value="AKF07798.1"/>
    <property type="molecule type" value="Genomic_DNA"/>
</dbReference>
<dbReference type="AlphaFoldDB" id="A0A0F6W5B2"/>
<dbReference type="KEGG" id="samy:DB32_004947"/>
<gene>
    <name evidence="1" type="ORF">DB32_004947</name>
</gene>